<feature type="region of interest" description="Disordered" evidence="1">
    <location>
        <begin position="1"/>
        <end position="66"/>
    </location>
</feature>
<comment type="caution">
    <text evidence="2">The sequence shown here is derived from an EMBL/GenBank/DDBJ whole genome shotgun (WGS) entry which is preliminary data.</text>
</comment>
<protein>
    <recommendedName>
        <fullName evidence="4">YD repeat protein</fullName>
    </recommendedName>
</protein>
<dbReference type="NCBIfam" id="TIGR01643">
    <property type="entry name" value="YD_repeat_2x"/>
    <property type="match status" value="1"/>
</dbReference>
<accession>A0ABT0K3H1</accession>
<evidence type="ECO:0000313" key="2">
    <source>
        <dbReference type="EMBL" id="MCK9878341.1"/>
    </source>
</evidence>
<feature type="compositionally biased region" description="Basic and acidic residues" evidence="1">
    <location>
        <begin position="28"/>
        <end position="46"/>
    </location>
</feature>
<organism evidence="2 3">
    <name type="scientific">Frankia umida</name>
    <dbReference type="NCBI Taxonomy" id="573489"/>
    <lineage>
        <taxon>Bacteria</taxon>
        <taxon>Bacillati</taxon>
        <taxon>Actinomycetota</taxon>
        <taxon>Actinomycetes</taxon>
        <taxon>Frankiales</taxon>
        <taxon>Frankiaceae</taxon>
        <taxon>Frankia</taxon>
    </lineage>
</organism>
<evidence type="ECO:0000256" key="1">
    <source>
        <dbReference type="SAM" id="MobiDB-lite"/>
    </source>
</evidence>
<name>A0ABT0K3H1_9ACTN</name>
<sequence length="255" mass="26932">MTRRPGPGRPSGRATQNAAPPRRHRSHLRDPHPRLRPRRPADDDLGRTTSDTLAGPGGTLRAQSYTYDNDDNELSTTISPAGVAGAGTSTYTYDRADRLTSWTDPASVTTSMAAGNWATLSNTHGDVIGAFTTNGVSLTDSRHYGPFGTPVAAGTSGLRVGFQGSWTDPSTSRVSAQARWYTPGTGSFASRDVADVPFTSSASANRRGRQHWAGRRRWWLTGGGRGAAEHSGNHRDPAGSAQSRGESSAAQGAGE</sequence>
<dbReference type="RefSeq" id="WP_248826462.1">
    <property type="nucleotide sequence ID" value="NZ_JALKFT010000031.1"/>
</dbReference>
<dbReference type="Gene3D" id="2.180.10.10">
    <property type="entry name" value="RHS repeat-associated core"/>
    <property type="match status" value="2"/>
</dbReference>
<evidence type="ECO:0000313" key="3">
    <source>
        <dbReference type="Proteomes" id="UP001201873"/>
    </source>
</evidence>
<feature type="region of interest" description="Disordered" evidence="1">
    <location>
        <begin position="222"/>
        <end position="255"/>
    </location>
</feature>
<reference evidence="2 3" key="1">
    <citation type="submission" date="2022-04" db="EMBL/GenBank/DDBJ databases">
        <title>Genome diversity in the genus Frankia.</title>
        <authorList>
            <person name="Carlos-Shanley C."/>
            <person name="Hahn D."/>
        </authorList>
    </citation>
    <scope>NUCLEOTIDE SEQUENCE [LARGE SCALE GENOMIC DNA]</scope>
    <source>
        <strain evidence="2 3">Ag45/Mut15</strain>
    </source>
</reference>
<feature type="compositionally biased region" description="Polar residues" evidence="1">
    <location>
        <begin position="240"/>
        <end position="255"/>
    </location>
</feature>
<evidence type="ECO:0008006" key="4">
    <source>
        <dbReference type="Google" id="ProtNLM"/>
    </source>
</evidence>
<dbReference type="Proteomes" id="UP001201873">
    <property type="component" value="Unassembled WGS sequence"/>
</dbReference>
<proteinExistence type="predicted"/>
<keyword evidence="3" id="KW-1185">Reference proteome</keyword>
<feature type="compositionally biased region" description="Basic and acidic residues" evidence="1">
    <location>
        <begin position="227"/>
        <end position="237"/>
    </location>
</feature>
<gene>
    <name evidence="2" type="ORF">MXD59_21635</name>
</gene>
<dbReference type="EMBL" id="JALKFT010000031">
    <property type="protein sequence ID" value="MCK9878341.1"/>
    <property type="molecule type" value="Genomic_DNA"/>
</dbReference>
<dbReference type="InterPro" id="IPR006530">
    <property type="entry name" value="YD"/>
</dbReference>